<evidence type="ECO:0000313" key="3">
    <source>
        <dbReference type="Proteomes" id="UP000467841"/>
    </source>
</evidence>
<keyword evidence="1" id="KW-1133">Transmembrane helix</keyword>
<dbReference type="EMBL" id="CACVBM020001211">
    <property type="protein sequence ID" value="CAA7039515.1"/>
    <property type="molecule type" value="Genomic_DNA"/>
</dbReference>
<keyword evidence="1" id="KW-0472">Membrane</keyword>
<keyword evidence="1" id="KW-0812">Transmembrane</keyword>
<name>A0A6D2JD45_9BRAS</name>
<evidence type="ECO:0000256" key="1">
    <source>
        <dbReference type="SAM" id="Phobius"/>
    </source>
</evidence>
<proteinExistence type="predicted"/>
<gene>
    <name evidence="2" type="ORF">MERR_LOCUS26750</name>
</gene>
<dbReference type="AlphaFoldDB" id="A0A6D2JD45"/>
<feature type="transmembrane region" description="Helical" evidence="1">
    <location>
        <begin position="143"/>
        <end position="166"/>
    </location>
</feature>
<reference evidence="2" key="1">
    <citation type="submission" date="2020-01" db="EMBL/GenBank/DDBJ databases">
        <authorList>
            <person name="Mishra B."/>
        </authorList>
    </citation>
    <scope>NUCLEOTIDE SEQUENCE [LARGE SCALE GENOMIC DNA]</scope>
</reference>
<evidence type="ECO:0000313" key="2">
    <source>
        <dbReference type="EMBL" id="CAA7039515.1"/>
    </source>
</evidence>
<sequence>MGFKKGFGSTAALGRSVGTIGRTSGRGRVGTVGVGRIRGRPCGRTDEDWPMKFSAGRGTFFPARTDASAVVRERLRGREACSRLARFGRARRGVRLCLADRGTVSRVVMRPNGLELWPRLQTDGRDLAERETFVSRPAGLRGWALILDRAVWTVFTLLVVTPFLLIQIRPFQLRWKVNSIRARRELVLMKSIE</sequence>
<organism evidence="2 3">
    <name type="scientific">Microthlaspi erraticum</name>
    <dbReference type="NCBI Taxonomy" id="1685480"/>
    <lineage>
        <taxon>Eukaryota</taxon>
        <taxon>Viridiplantae</taxon>
        <taxon>Streptophyta</taxon>
        <taxon>Embryophyta</taxon>
        <taxon>Tracheophyta</taxon>
        <taxon>Spermatophyta</taxon>
        <taxon>Magnoliopsida</taxon>
        <taxon>eudicotyledons</taxon>
        <taxon>Gunneridae</taxon>
        <taxon>Pentapetalae</taxon>
        <taxon>rosids</taxon>
        <taxon>malvids</taxon>
        <taxon>Brassicales</taxon>
        <taxon>Brassicaceae</taxon>
        <taxon>Coluteocarpeae</taxon>
        <taxon>Microthlaspi</taxon>
    </lineage>
</organism>
<accession>A0A6D2JD45</accession>
<dbReference type="Proteomes" id="UP000467841">
    <property type="component" value="Unassembled WGS sequence"/>
</dbReference>
<keyword evidence="3" id="KW-1185">Reference proteome</keyword>
<protein>
    <submittedName>
        <fullName evidence="2">Uncharacterized protein</fullName>
    </submittedName>
</protein>
<comment type="caution">
    <text evidence="2">The sequence shown here is derived from an EMBL/GenBank/DDBJ whole genome shotgun (WGS) entry which is preliminary data.</text>
</comment>